<dbReference type="InterPro" id="IPR039418">
    <property type="entry name" value="LexA-like"/>
</dbReference>
<comment type="similarity">
    <text evidence="1 13 14">Belongs to the peptidase S24 family.</text>
</comment>
<dbReference type="GO" id="GO:0004252">
    <property type="term" value="F:serine-type endopeptidase activity"/>
    <property type="evidence" value="ECO:0007669"/>
    <property type="project" value="UniProtKB-UniRule"/>
</dbReference>
<dbReference type="AlphaFoldDB" id="A0AA45WUU8"/>
<dbReference type="RefSeq" id="WP_283408498.1">
    <property type="nucleotide sequence ID" value="NZ_FXUF01000003.1"/>
</dbReference>
<organism evidence="17 18">
    <name type="scientific">Anoxynatronum buryatiense</name>
    <dbReference type="NCBI Taxonomy" id="489973"/>
    <lineage>
        <taxon>Bacteria</taxon>
        <taxon>Bacillati</taxon>
        <taxon>Bacillota</taxon>
        <taxon>Clostridia</taxon>
        <taxon>Eubacteriales</taxon>
        <taxon>Clostridiaceae</taxon>
        <taxon>Anoxynatronum</taxon>
    </lineage>
</organism>
<keyword evidence="6 13" id="KW-0378">Hydrolase</keyword>
<evidence type="ECO:0000259" key="16">
    <source>
        <dbReference type="Pfam" id="PF01726"/>
    </source>
</evidence>
<dbReference type="GO" id="GO:0009432">
    <property type="term" value="P:SOS response"/>
    <property type="evidence" value="ECO:0007669"/>
    <property type="project" value="UniProtKB-UniRule"/>
</dbReference>
<dbReference type="FunFam" id="2.10.109.10:FF:000001">
    <property type="entry name" value="LexA repressor"/>
    <property type="match status" value="1"/>
</dbReference>
<comment type="subunit">
    <text evidence="2 13">Homodimer.</text>
</comment>
<keyword evidence="12 13" id="KW-0742">SOS response</keyword>
<accession>A0AA45WUU8</accession>
<dbReference type="PANTHER" id="PTHR33516">
    <property type="entry name" value="LEXA REPRESSOR"/>
    <property type="match status" value="1"/>
</dbReference>
<evidence type="ECO:0000256" key="5">
    <source>
        <dbReference type="ARBA" id="ARBA00022763"/>
    </source>
</evidence>
<name>A0AA45WUU8_9CLOT</name>
<feature type="domain" description="LexA repressor DNA-binding" evidence="16">
    <location>
        <begin position="3"/>
        <end position="66"/>
    </location>
</feature>
<comment type="caution">
    <text evidence="17">The sequence shown here is derived from an EMBL/GenBank/DDBJ whole genome shotgun (WGS) entry which is preliminary data.</text>
</comment>
<feature type="domain" description="Peptidase S24/S26A/S26B/S26C" evidence="15">
    <location>
        <begin position="87"/>
        <end position="200"/>
    </location>
</feature>
<dbReference type="InterPro" id="IPR036286">
    <property type="entry name" value="LexA/Signal_pep-like_sf"/>
</dbReference>
<dbReference type="InterPro" id="IPR036388">
    <property type="entry name" value="WH-like_DNA-bd_sf"/>
</dbReference>
<dbReference type="GO" id="GO:0003677">
    <property type="term" value="F:DNA binding"/>
    <property type="evidence" value="ECO:0007669"/>
    <property type="project" value="UniProtKB-UniRule"/>
</dbReference>
<evidence type="ECO:0000256" key="8">
    <source>
        <dbReference type="ARBA" id="ARBA00023015"/>
    </source>
</evidence>
<reference evidence="17" key="1">
    <citation type="submission" date="2017-05" db="EMBL/GenBank/DDBJ databases">
        <authorList>
            <person name="Varghese N."/>
            <person name="Submissions S."/>
        </authorList>
    </citation>
    <scope>NUCLEOTIDE SEQUENCE</scope>
    <source>
        <strain evidence="17">Su22</strain>
    </source>
</reference>
<evidence type="ECO:0000256" key="9">
    <source>
        <dbReference type="ARBA" id="ARBA00023125"/>
    </source>
</evidence>
<dbReference type="InterPro" id="IPR050077">
    <property type="entry name" value="LexA_repressor"/>
</dbReference>
<comment type="catalytic activity">
    <reaction evidence="13">
        <text>Hydrolysis of Ala-|-Gly bond in repressor LexA.</text>
        <dbReference type="EC" id="3.4.21.88"/>
    </reaction>
</comment>
<evidence type="ECO:0000256" key="7">
    <source>
        <dbReference type="ARBA" id="ARBA00022813"/>
    </source>
</evidence>
<evidence type="ECO:0000256" key="1">
    <source>
        <dbReference type="ARBA" id="ARBA00007484"/>
    </source>
</evidence>
<sequence length="206" mass="23604">MYEDLTLKQREVIQYMKQTLREKGYPPSVREIGRAVNLRSTSTVHNHLINLEKKGYIKRDSTKPRAIEIFDAPFRNETAVRNPLNIPLVGTVTAGEPILAVENIEEYFSLPHHFVNSDEEIFLLKVKGNSMISAGIMSDDFVMVQKQSNAVNGDIVVAMLDDEATVKRFFKEKDYYRLQPENPEMEPIIVHEVAIIGKVIGLLRRY</sequence>
<keyword evidence="10 13" id="KW-0804">Transcription</keyword>
<evidence type="ECO:0000256" key="14">
    <source>
        <dbReference type="RuleBase" id="RU003991"/>
    </source>
</evidence>
<dbReference type="CDD" id="cd06529">
    <property type="entry name" value="S24_LexA-like"/>
    <property type="match status" value="1"/>
</dbReference>
<dbReference type="Proteomes" id="UP001158066">
    <property type="component" value="Unassembled WGS sequence"/>
</dbReference>
<feature type="active site" description="For autocatalytic cleavage activity" evidence="13">
    <location>
        <position position="130"/>
    </location>
</feature>
<keyword evidence="7 13" id="KW-0068">Autocatalytic cleavage</keyword>
<dbReference type="HAMAP" id="MF_00015">
    <property type="entry name" value="LexA"/>
    <property type="match status" value="1"/>
</dbReference>
<keyword evidence="18" id="KW-1185">Reference proteome</keyword>
<dbReference type="GO" id="GO:0006508">
    <property type="term" value="P:proteolysis"/>
    <property type="evidence" value="ECO:0007669"/>
    <property type="project" value="InterPro"/>
</dbReference>
<evidence type="ECO:0000256" key="2">
    <source>
        <dbReference type="ARBA" id="ARBA00011738"/>
    </source>
</evidence>
<dbReference type="Gene3D" id="2.10.109.10">
    <property type="entry name" value="Umud Fragment, subunit A"/>
    <property type="match status" value="1"/>
</dbReference>
<gene>
    <name evidence="13" type="primary">lexA</name>
    <name evidence="17" type="ORF">SAMN06296020_103229</name>
</gene>
<dbReference type="GO" id="GO:0045892">
    <property type="term" value="P:negative regulation of DNA-templated transcription"/>
    <property type="evidence" value="ECO:0007669"/>
    <property type="project" value="UniProtKB-UniRule"/>
</dbReference>
<dbReference type="SUPFAM" id="SSF46785">
    <property type="entry name" value="Winged helix' DNA-binding domain"/>
    <property type="match status" value="1"/>
</dbReference>
<proteinExistence type="inferred from homology"/>
<dbReference type="EMBL" id="FXUF01000003">
    <property type="protein sequence ID" value="SMP48252.1"/>
    <property type="molecule type" value="Genomic_DNA"/>
</dbReference>
<dbReference type="EC" id="3.4.21.88" evidence="13"/>
<dbReference type="NCBIfam" id="TIGR00498">
    <property type="entry name" value="lexA"/>
    <property type="match status" value="1"/>
</dbReference>
<keyword evidence="4 13" id="KW-0235">DNA replication</keyword>
<dbReference type="InterPro" id="IPR006197">
    <property type="entry name" value="Peptidase_S24_LexA"/>
</dbReference>
<evidence type="ECO:0000256" key="13">
    <source>
        <dbReference type="HAMAP-Rule" id="MF_00015"/>
    </source>
</evidence>
<dbReference type="GO" id="GO:0006260">
    <property type="term" value="P:DNA replication"/>
    <property type="evidence" value="ECO:0007669"/>
    <property type="project" value="UniProtKB-UniRule"/>
</dbReference>
<evidence type="ECO:0000256" key="6">
    <source>
        <dbReference type="ARBA" id="ARBA00022801"/>
    </source>
</evidence>
<dbReference type="InterPro" id="IPR036390">
    <property type="entry name" value="WH_DNA-bd_sf"/>
</dbReference>
<evidence type="ECO:0000256" key="12">
    <source>
        <dbReference type="ARBA" id="ARBA00023236"/>
    </source>
</evidence>
<dbReference type="InterPro" id="IPR006200">
    <property type="entry name" value="LexA"/>
</dbReference>
<feature type="DNA-binding region" description="H-T-H motif" evidence="13">
    <location>
        <begin position="29"/>
        <end position="49"/>
    </location>
</feature>
<dbReference type="PANTHER" id="PTHR33516:SF2">
    <property type="entry name" value="LEXA REPRESSOR-RELATED"/>
    <property type="match status" value="1"/>
</dbReference>
<dbReference type="Pfam" id="PF01726">
    <property type="entry name" value="LexA_DNA_bind"/>
    <property type="match status" value="1"/>
</dbReference>
<dbReference type="Gene3D" id="1.10.10.10">
    <property type="entry name" value="Winged helix-like DNA-binding domain superfamily/Winged helix DNA-binding domain"/>
    <property type="match status" value="1"/>
</dbReference>
<dbReference type="InterPro" id="IPR015927">
    <property type="entry name" value="Peptidase_S24_S26A/B/C"/>
</dbReference>
<comment type="function">
    <text evidence="13">Represses a number of genes involved in the response to DNA damage (SOS response), including recA and lexA. In the presence of single-stranded DNA, RecA interacts with LexA causing an autocatalytic cleavage which disrupts the DNA-binding part of LexA, leading to derepression of the SOS regulon and eventually DNA repair.</text>
</comment>
<evidence type="ECO:0000256" key="11">
    <source>
        <dbReference type="ARBA" id="ARBA00023204"/>
    </source>
</evidence>
<keyword evidence="5 13" id="KW-0227">DNA damage</keyword>
<dbReference type="FunFam" id="1.10.10.10:FF:000009">
    <property type="entry name" value="LexA repressor"/>
    <property type="match status" value="1"/>
</dbReference>
<dbReference type="PRINTS" id="PR00726">
    <property type="entry name" value="LEXASERPTASE"/>
</dbReference>
<keyword evidence="3 13" id="KW-0678">Repressor</keyword>
<dbReference type="SUPFAM" id="SSF51306">
    <property type="entry name" value="LexA/Signal peptidase"/>
    <property type="match status" value="1"/>
</dbReference>
<feature type="active site" description="For autocatalytic cleavage activity" evidence="13">
    <location>
        <position position="167"/>
    </location>
</feature>
<protein>
    <recommendedName>
        <fullName evidence="13">LexA repressor</fullName>
        <ecNumber evidence="13">3.4.21.88</ecNumber>
    </recommendedName>
</protein>
<keyword evidence="11 13" id="KW-0234">DNA repair</keyword>
<evidence type="ECO:0000259" key="15">
    <source>
        <dbReference type="Pfam" id="PF00717"/>
    </source>
</evidence>
<feature type="site" description="Cleavage; by autolysis" evidence="13">
    <location>
        <begin position="94"/>
        <end position="95"/>
    </location>
</feature>
<evidence type="ECO:0000256" key="4">
    <source>
        <dbReference type="ARBA" id="ARBA00022705"/>
    </source>
</evidence>
<evidence type="ECO:0000313" key="17">
    <source>
        <dbReference type="EMBL" id="SMP48252.1"/>
    </source>
</evidence>
<dbReference type="Pfam" id="PF00717">
    <property type="entry name" value="Peptidase_S24"/>
    <property type="match status" value="1"/>
</dbReference>
<keyword evidence="9 13" id="KW-0238">DNA-binding</keyword>
<evidence type="ECO:0000313" key="18">
    <source>
        <dbReference type="Proteomes" id="UP001158066"/>
    </source>
</evidence>
<evidence type="ECO:0000256" key="3">
    <source>
        <dbReference type="ARBA" id="ARBA00022491"/>
    </source>
</evidence>
<dbReference type="GO" id="GO:0006281">
    <property type="term" value="P:DNA repair"/>
    <property type="evidence" value="ECO:0007669"/>
    <property type="project" value="UniProtKB-UniRule"/>
</dbReference>
<keyword evidence="8 13" id="KW-0805">Transcription regulation</keyword>
<dbReference type="InterPro" id="IPR006199">
    <property type="entry name" value="LexA_DNA-bd_dom"/>
</dbReference>
<evidence type="ECO:0000256" key="10">
    <source>
        <dbReference type="ARBA" id="ARBA00023163"/>
    </source>
</evidence>